<comment type="subcellular location">
    <subcellularLocation>
        <location evidence="1">Mitochondrion</location>
    </subcellularLocation>
</comment>
<keyword evidence="5" id="KW-0496">Mitochondrion</keyword>
<dbReference type="CDD" id="cd19874">
    <property type="entry name" value="DSRM_MRPL44"/>
    <property type="match status" value="1"/>
</dbReference>
<dbReference type="GO" id="GO:0070125">
    <property type="term" value="P:mitochondrial translational elongation"/>
    <property type="evidence" value="ECO:0007669"/>
    <property type="project" value="TreeGrafter"/>
</dbReference>
<evidence type="ECO:0000256" key="6">
    <source>
        <dbReference type="ARBA" id="ARBA00023274"/>
    </source>
</evidence>
<sequence length="352" mass="39499">MAASLVRSTLGCQFARFLRPSLITAAGQTQSQRGVKRYMRAYLKELYNRRLRVGPEKLRHRSEFMNWNYNAEIYAFGKRLGEEFSNDSLQAAFTHRSYIEAEEARRADLGIDVASAPLGLTDNSELTQKGEETASRYIKAYLRSSYPTMFEEAIVAIHDHLMSDDTLSHIASHIGIGDLMLCSDFPPEESTLSKNFLAVVGALETDKGVKRAESLVRDLVLAQLVGKELMELWSVTNPMGLLMAVLDSQGRGPPEPRLQWQAGQRTIMAVYQVGIYSDKQLIGQSAGERVTIAEDMAAQDALQRMMGIGSGHMPLTFRTEADKMELRYDPKNISAEELMQTYELRQKENSVS</sequence>
<comment type="caution">
    <text evidence="10">The sequence shown here is derived from an EMBL/GenBank/DDBJ whole genome shotgun (WGS) entry which is preliminary data.</text>
</comment>
<dbReference type="InterPro" id="IPR000999">
    <property type="entry name" value="RNase_III_dom"/>
</dbReference>
<evidence type="ECO:0000313" key="10">
    <source>
        <dbReference type="EMBL" id="KAK7114742.1"/>
    </source>
</evidence>
<dbReference type="InterPro" id="IPR036389">
    <property type="entry name" value="RNase_III_sf"/>
</dbReference>
<reference evidence="10 11" key="1">
    <citation type="submission" date="2024-02" db="EMBL/GenBank/DDBJ databases">
        <title>Chromosome-scale genome assembly of the rough periwinkle Littorina saxatilis.</title>
        <authorList>
            <person name="De Jode A."/>
            <person name="Faria R."/>
            <person name="Formenti G."/>
            <person name="Sims Y."/>
            <person name="Smith T.P."/>
            <person name="Tracey A."/>
            <person name="Wood J.M.D."/>
            <person name="Zagrodzka Z.B."/>
            <person name="Johannesson K."/>
            <person name="Butlin R.K."/>
            <person name="Leder E.H."/>
        </authorList>
    </citation>
    <scope>NUCLEOTIDE SEQUENCE [LARGE SCALE GENOMIC DNA]</scope>
    <source>
        <strain evidence="10">Snail1</strain>
        <tissue evidence="10">Muscle</tissue>
    </source>
</reference>
<evidence type="ECO:0000256" key="1">
    <source>
        <dbReference type="ARBA" id="ARBA00004173"/>
    </source>
</evidence>
<name>A0AAN9BZX0_9CAEN</name>
<dbReference type="InterPro" id="IPR055189">
    <property type="entry name" value="RM44_endonuclase"/>
</dbReference>
<dbReference type="GO" id="GO:0004525">
    <property type="term" value="F:ribonuclease III activity"/>
    <property type="evidence" value="ECO:0007669"/>
    <property type="project" value="InterPro"/>
</dbReference>
<evidence type="ECO:0000313" key="11">
    <source>
        <dbReference type="Proteomes" id="UP001374579"/>
    </source>
</evidence>
<dbReference type="SUPFAM" id="SSF69065">
    <property type="entry name" value="RNase III domain-like"/>
    <property type="match status" value="1"/>
</dbReference>
<evidence type="ECO:0000256" key="5">
    <source>
        <dbReference type="ARBA" id="ARBA00023128"/>
    </source>
</evidence>
<dbReference type="AlphaFoldDB" id="A0AAN9BZX0"/>
<dbReference type="GO" id="GO:0070877">
    <property type="term" value="C:microprocessor complex"/>
    <property type="evidence" value="ECO:0007669"/>
    <property type="project" value="TreeGrafter"/>
</dbReference>
<dbReference type="PROSITE" id="PS50142">
    <property type="entry name" value="RNASE_3_2"/>
    <property type="match status" value="1"/>
</dbReference>
<dbReference type="Proteomes" id="UP001374579">
    <property type="component" value="Unassembled WGS sequence"/>
</dbReference>
<evidence type="ECO:0000259" key="9">
    <source>
        <dbReference type="PROSITE" id="PS50142"/>
    </source>
</evidence>
<dbReference type="GO" id="GO:0006396">
    <property type="term" value="P:RNA processing"/>
    <property type="evidence" value="ECO:0007669"/>
    <property type="project" value="InterPro"/>
</dbReference>
<dbReference type="InterPro" id="IPR044444">
    <property type="entry name" value="Ribosomal_mL44_DSRM_metazoa"/>
</dbReference>
<evidence type="ECO:0000256" key="7">
    <source>
        <dbReference type="ARBA" id="ARBA00024034"/>
    </source>
</evidence>
<dbReference type="FunFam" id="3.30.160.20:FF:000037">
    <property type="entry name" value="39S ribosomal protein L44, mitochondrial"/>
    <property type="match status" value="1"/>
</dbReference>
<keyword evidence="11" id="KW-1185">Reference proteome</keyword>
<dbReference type="PANTHER" id="PTHR11207:SF5">
    <property type="entry name" value="LARGE RIBOSOMAL SUBUNIT PROTEIN ML44"/>
    <property type="match status" value="1"/>
</dbReference>
<keyword evidence="3" id="KW-0809">Transit peptide</keyword>
<dbReference type="Pfam" id="PF22935">
    <property type="entry name" value="RM44_endonuclase"/>
    <property type="match status" value="1"/>
</dbReference>
<protein>
    <recommendedName>
        <fullName evidence="8">Large ribosomal subunit protein mL44</fullName>
    </recommendedName>
</protein>
<dbReference type="GO" id="GO:0005762">
    <property type="term" value="C:mitochondrial large ribosomal subunit"/>
    <property type="evidence" value="ECO:0007669"/>
    <property type="project" value="TreeGrafter"/>
</dbReference>
<organism evidence="10 11">
    <name type="scientific">Littorina saxatilis</name>
    <dbReference type="NCBI Taxonomy" id="31220"/>
    <lineage>
        <taxon>Eukaryota</taxon>
        <taxon>Metazoa</taxon>
        <taxon>Spiralia</taxon>
        <taxon>Lophotrochozoa</taxon>
        <taxon>Mollusca</taxon>
        <taxon>Gastropoda</taxon>
        <taxon>Caenogastropoda</taxon>
        <taxon>Littorinimorpha</taxon>
        <taxon>Littorinoidea</taxon>
        <taxon>Littorinidae</taxon>
        <taxon>Littorina</taxon>
    </lineage>
</organism>
<dbReference type="EMBL" id="JBAMIC010000001">
    <property type="protein sequence ID" value="KAK7114742.1"/>
    <property type="molecule type" value="Genomic_DNA"/>
</dbReference>
<keyword evidence="2" id="KW-0694">RNA-binding</keyword>
<gene>
    <name evidence="10" type="ORF">V1264_000748</name>
</gene>
<keyword evidence="4" id="KW-0689">Ribosomal protein</keyword>
<dbReference type="SMART" id="SM00535">
    <property type="entry name" value="RIBOc"/>
    <property type="match status" value="1"/>
</dbReference>
<accession>A0AAN9BZX0</accession>
<dbReference type="GO" id="GO:0003725">
    <property type="term" value="F:double-stranded RNA binding"/>
    <property type="evidence" value="ECO:0007669"/>
    <property type="project" value="InterPro"/>
</dbReference>
<evidence type="ECO:0000256" key="3">
    <source>
        <dbReference type="ARBA" id="ARBA00022946"/>
    </source>
</evidence>
<evidence type="ECO:0000256" key="4">
    <source>
        <dbReference type="ARBA" id="ARBA00022980"/>
    </source>
</evidence>
<evidence type="ECO:0000256" key="2">
    <source>
        <dbReference type="ARBA" id="ARBA00022884"/>
    </source>
</evidence>
<dbReference type="PANTHER" id="PTHR11207">
    <property type="entry name" value="RIBONUCLEASE III"/>
    <property type="match status" value="1"/>
</dbReference>
<keyword evidence="6" id="KW-0687">Ribonucleoprotein</keyword>
<evidence type="ECO:0000256" key="8">
    <source>
        <dbReference type="ARBA" id="ARBA00035187"/>
    </source>
</evidence>
<dbReference type="Pfam" id="PF22892">
    <property type="entry name" value="DSRM_MRPL44"/>
    <property type="match status" value="1"/>
</dbReference>
<comment type="similarity">
    <text evidence="7">Belongs to the ribonuclease III family. Mitochondrion-specific ribosomal protein mL44 subfamily.</text>
</comment>
<dbReference type="Gene3D" id="1.10.1520.10">
    <property type="entry name" value="Ribonuclease III domain"/>
    <property type="match status" value="1"/>
</dbReference>
<dbReference type="Gene3D" id="3.30.160.20">
    <property type="match status" value="1"/>
</dbReference>
<feature type="domain" description="RNase III" evidence="9">
    <location>
        <begin position="89"/>
        <end position="208"/>
    </location>
</feature>
<dbReference type="FunFam" id="1.10.1520.10:FF:000039">
    <property type="entry name" value="39S ribosomal protein L44, mitochondrial"/>
    <property type="match status" value="1"/>
</dbReference>
<proteinExistence type="inferred from homology"/>